<dbReference type="InterPro" id="IPR036890">
    <property type="entry name" value="HATPase_C_sf"/>
</dbReference>
<dbReference type="Pfam" id="PF00072">
    <property type="entry name" value="Response_reg"/>
    <property type="match status" value="1"/>
</dbReference>
<keyword evidence="7" id="KW-1185">Reference proteome</keyword>
<dbReference type="InterPro" id="IPR036097">
    <property type="entry name" value="HisK_dim/P_sf"/>
</dbReference>
<dbReference type="Proteomes" id="UP001163726">
    <property type="component" value="Chromosome"/>
</dbReference>
<comment type="catalytic activity">
    <reaction evidence="1">
        <text>ATP + protein L-histidine = ADP + protein N-phospho-L-histidine.</text>
        <dbReference type="EC" id="2.7.13.3"/>
    </reaction>
</comment>
<evidence type="ECO:0000256" key="3">
    <source>
        <dbReference type="PROSITE-ProRule" id="PRU00169"/>
    </source>
</evidence>
<dbReference type="RefSeq" id="WP_268074556.1">
    <property type="nucleotide sequence ID" value="NZ_CP109965.1"/>
</dbReference>
<dbReference type="InterPro" id="IPR003594">
    <property type="entry name" value="HATPase_dom"/>
</dbReference>
<dbReference type="Gene3D" id="3.30.565.10">
    <property type="entry name" value="Histidine kinase-like ATPase, C-terminal domain"/>
    <property type="match status" value="1"/>
</dbReference>
<dbReference type="PANTHER" id="PTHR43065:SF42">
    <property type="entry name" value="TWO-COMPONENT SENSOR PPRA"/>
    <property type="match status" value="1"/>
</dbReference>
<gene>
    <name evidence="6" type="ORF">OLW01_00070</name>
</gene>
<dbReference type="InterPro" id="IPR005467">
    <property type="entry name" value="His_kinase_dom"/>
</dbReference>
<dbReference type="Pfam" id="PF02518">
    <property type="entry name" value="HATPase_c"/>
    <property type="match status" value="1"/>
</dbReference>
<proteinExistence type="predicted"/>
<dbReference type="SUPFAM" id="SSF52172">
    <property type="entry name" value="CheY-like"/>
    <property type="match status" value="1"/>
</dbReference>
<dbReference type="SUPFAM" id="SSF47384">
    <property type="entry name" value="Homodimeric domain of signal transducing histidine kinase"/>
    <property type="match status" value="1"/>
</dbReference>
<dbReference type="InterPro" id="IPR011006">
    <property type="entry name" value="CheY-like_superfamily"/>
</dbReference>
<dbReference type="PRINTS" id="PR00344">
    <property type="entry name" value="BCTRLSENSOR"/>
</dbReference>
<sequence length="503" mass="55820">MLNPKSTAETDQMQQIIHQLTVAAIGLNAANSIVVINEAGLNYLELSQQPVTKLKIEDLIPDVYSLMRRSREDQQNYMVGLAKRGLADPFNAKLSFSFFKRDYPINEQQVSTLIFVEALNEAQLDELNDQQSMQFDMLSCYAGGIAHDLNNILNVITGHLEILQLSAAQDLNIKKCVCSALKGVERGRVLSARLGHLAYHEQKNASPCYLNKIIQDNLELLQELVSNSVEISIDLTEHLLPVELDSSYFIDVLINLCMNANNAMAGQGRIVIKTFLASAQELNVTAAENQQIFIGLSIEDSGCGIPKVIQDKIFSPFFTTKMNNKGTGLGLSLVQSYMHNHNGFITLKSKENEGSCFYLYFPALQSSKVVNNEKEPNMEIEQKLNGKHILVVDDEAPILHLLKEFLGIYGLNVKTANSGSEGLDLAQNEDFDLILSDLVMPGEMDGAEFASLLLQQKPDASIIFMSGYTDNKLIDKEGLANIPIISKPFRKKELLSQMDVVLT</sequence>
<evidence type="ECO:0000313" key="7">
    <source>
        <dbReference type="Proteomes" id="UP001163726"/>
    </source>
</evidence>
<dbReference type="PANTHER" id="PTHR43065">
    <property type="entry name" value="SENSOR HISTIDINE KINASE"/>
    <property type="match status" value="1"/>
</dbReference>
<name>A0ABY7ALA5_9ALTE</name>
<reference evidence="6" key="1">
    <citation type="submission" date="2022-10" db="EMBL/GenBank/DDBJ databases">
        <title>Catenovulum adriacola sp. nov. isolated in the Harbour of Susak.</title>
        <authorList>
            <person name="Schoch T."/>
            <person name="Reich S.J."/>
            <person name="Stoeferle S."/>
            <person name="Flaiz M."/>
            <person name="Kazda M."/>
            <person name="Riedel C.U."/>
            <person name="Duerre P."/>
        </authorList>
    </citation>
    <scope>NUCLEOTIDE SEQUENCE</scope>
    <source>
        <strain evidence="6">TS8</strain>
    </source>
</reference>
<dbReference type="SMART" id="SM00387">
    <property type="entry name" value="HATPase_c"/>
    <property type="match status" value="1"/>
</dbReference>
<dbReference type="PROSITE" id="PS50110">
    <property type="entry name" value="RESPONSE_REGULATORY"/>
    <property type="match status" value="1"/>
</dbReference>
<dbReference type="Gene3D" id="1.10.287.130">
    <property type="match status" value="1"/>
</dbReference>
<evidence type="ECO:0000259" key="5">
    <source>
        <dbReference type="PROSITE" id="PS50110"/>
    </source>
</evidence>
<evidence type="ECO:0000256" key="1">
    <source>
        <dbReference type="ARBA" id="ARBA00000085"/>
    </source>
</evidence>
<protein>
    <recommendedName>
        <fullName evidence="2">histidine kinase</fullName>
        <ecNumber evidence="2">2.7.13.3</ecNumber>
    </recommendedName>
</protein>
<dbReference type="SUPFAM" id="SSF55874">
    <property type="entry name" value="ATPase domain of HSP90 chaperone/DNA topoisomerase II/histidine kinase"/>
    <property type="match status" value="1"/>
</dbReference>
<feature type="domain" description="Histidine kinase" evidence="4">
    <location>
        <begin position="144"/>
        <end position="365"/>
    </location>
</feature>
<organism evidence="6 7">
    <name type="scientific">Catenovulum adriaticum</name>
    <dbReference type="NCBI Taxonomy" id="2984846"/>
    <lineage>
        <taxon>Bacteria</taxon>
        <taxon>Pseudomonadati</taxon>
        <taxon>Pseudomonadota</taxon>
        <taxon>Gammaproteobacteria</taxon>
        <taxon>Alteromonadales</taxon>
        <taxon>Alteromonadaceae</taxon>
        <taxon>Catenovulum</taxon>
    </lineage>
</organism>
<evidence type="ECO:0000313" key="6">
    <source>
        <dbReference type="EMBL" id="WAJ70254.1"/>
    </source>
</evidence>
<dbReference type="EC" id="2.7.13.3" evidence="2"/>
<dbReference type="EMBL" id="CP109965">
    <property type="protein sequence ID" value="WAJ70254.1"/>
    <property type="molecule type" value="Genomic_DNA"/>
</dbReference>
<evidence type="ECO:0000259" key="4">
    <source>
        <dbReference type="PROSITE" id="PS50109"/>
    </source>
</evidence>
<dbReference type="InterPro" id="IPR001789">
    <property type="entry name" value="Sig_transdc_resp-reg_receiver"/>
</dbReference>
<dbReference type="InterPro" id="IPR004358">
    <property type="entry name" value="Sig_transdc_His_kin-like_C"/>
</dbReference>
<dbReference type="SMART" id="SM00448">
    <property type="entry name" value="REC"/>
    <property type="match status" value="1"/>
</dbReference>
<feature type="modified residue" description="4-aspartylphosphate" evidence="3">
    <location>
        <position position="437"/>
    </location>
</feature>
<dbReference type="PROSITE" id="PS50109">
    <property type="entry name" value="HIS_KIN"/>
    <property type="match status" value="1"/>
</dbReference>
<accession>A0ABY7ALA5</accession>
<evidence type="ECO:0000256" key="2">
    <source>
        <dbReference type="ARBA" id="ARBA00012438"/>
    </source>
</evidence>
<feature type="domain" description="Response regulatory" evidence="5">
    <location>
        <begin position="388"/>
        <end position="502"/>
    </location>
</feature>
<keyword evidence="3" id="KW-0597">Phosphoprotein</keyword>
<dbReference type="Gene3D" id="3.40.50.2300">
    <property type="match status" value="1"/>
</dbReference>